<protein>
    <recommendedName>
        <fullName evidence="5">Carboxylic ester hydrolase</fullName>
        <ecNumber evidence="5">3.1.1.-</ecNumber>
    </recommendedName>
</protein>
<feature type="domain" description="Carboxylesterase type B" evidence="6">
    <location>
        <begin position="9"/>
        <end position="523"/>
    </location>
</feature>
<dbReference type="Gene3D" id="3.40.50.1820">
    <property type="entry name" value="alpha/beta hydrolase"/>
    <property type="match status" value="1"/>
</dbReference>
<dbReference type="InterPro" id="IPR029058">
    <property type="entry name" value="AB_hydrolase_fold"/>
</dbReference>
<dbReference type="PROSITE" id="PS00122">
    <property type="entry name" value="CARBOXYLESTERASE_B_1"/>
    <property type="match status" value="1"/>
</dbReference>
<evidence type="ECO:0000256" key="5">
    <source>
        <dbReference type="RuleBase" id="RU361235"/>
    </source>
</evidence>
<keyword evidence="8" id="KW-1185">Reference proteome</keyword>
<dbReference type="InterPro" id="IPR002018">
    <property type="entry name" value="CarbesteraseB"/>
</dbReference>
<keyword evidence="3 5" id="KW-0378">Hydrolase</keyword>
<comment type="caution">
    <text evidence="7">The sequence shown here is derived from an EMBL/GenBank/DDBJ whole genome shotgun (WGS) entry which is preliminary data.</text>
</comment>
<reference evidence="7 8" key="1">
    <citation type="submission" date="2020-04" db="EMBL/GenBank/DDBJ databases">
        <authorList>
            <person name="Alioto T."/>
            <person name="Alioto T."/>
            <person name="Gomez Garrido J."/>
        </authorList>
    </citation>
    <scope>NUCLEOTIDE SEQUENCE [LARGE SCALE GENOMIC DNA]</scope>
</reference>
<keyword evidence="2" id="KW-0719">Serine esterase</keyword>
<dbReference type="Proteomes" id="UP000494165">
    <property type="component" value="Unassembled WGS sequence"/>
</dbReference>
<evidence type="ECO:0000256" key="4">
    <source>
        <dbReference type="ARBA" id="ARBA00023180"/>
    </source>
</evidence>
<dbReference type="EMBL" id="CADEPI010000312">
    <property type="protein sequence ID" value="CAB3383498.1"/>
    <property type="molecule type" value="Genomic_DNA"/>
</dbReference>
<dbReference type="EC" id="3.1.1.-" evidence="5"/>
<dbReference type="Pfam" id="PF00135">
    <property type="entry name" value="COesterase"/>
    <property type="match status" value="1"/>
</dbReference>
<dbReference type="AlphaFoldDB" id="A0A8S1DT61"/>
<evidence type="ECO:0000313" key="8">
    <source>
        <dbReference type="Proteomes" id="UP000494165"/>
    </source>
</evidence>
<evidence type="ECO:0000256" key="1">
    <source>
        <dbReference type="ARBA" id="ARBA00005964"/>
    </source>
</evidence>
<dbReference type="PANTHER" id="PTHR43142:SF1">
    <property type="entry name" value="CARBOXYLIC ESTER HYDROLASE"/>
    <property type="match status" value="1"/>
</dbReference>
<sequence length="540" mass="59241">MGNSFISDRQFYHFRGVPFAKPPVDDLRFKAPQPVEPWAGVLDAHSNFGHRCPQAGPAGLVATWQGTLEESLDAESRAEEAEDCLFLQIYSPNIDPAANLPVVVFIHGGAFMTGSSRLFGGNKFMDHDVVLVVPHYRLGPLGFLSLHTDEIPGNAGMLDQVEALRWVQKYISYFGGNPNQVTLMGESAGAVSTSLLNLSPLSTGLFQQYITQSGTALANWAVDTDPINAAIEIGRRANCTDSEINALTACLKTASVSDLVLAYMGYLTSEVQEGRNGIGGSAPVIQQAGAVRFLEKSPREIFASGEYSAKPAIFGGNKHEGTMPLHFMYGNYLKPNDLLEDEQFMSREVTRLFLNFLGIHNDQGDTLAIGVEDTYLGRDKMGNFTLIMPGLIDLSSNIHIKGPTFGNAEYNAAKGAPTYLYSFHFDGSRSMFSYIAPLSPFPGGVAHGNEMILQFSMPTFSTNEQDDIVSNQLITLWVNFIKYGNPTPAENPVDGIPTWPLWTIRKGPYMVINSTSSVMQDFSRTEYFVAINEDFPNNYQ</sequence>
<organism evidence="7 8">
    <name type="scientific">Cloeon dipterum</name>
    <dbReference type="NCBI Taxonomy" id="197152"/>
    <lineage>
        <taxon>Eukaryota</taxon>
        <taxon>Metazoa</taxon>
        <taxon>Ecdysozoa</taxon>
        <taxon>Arthropoda</taxon>
        <taxon>Hexapoda</taxon>
        <taxon>Insecta</taxon>
        <taxon>Pterygota</taxon>
        <taxon>Palaeoptera</taxon>
        <taxon>Ephemeroptera</taxon>
        <taxon>Pisciforma</taxon>
        <taxon>Baetidae</taxon>
        <taxon>Cloeon</taxon>
    </lineage>
</organism>
<dbReference type="PANTHER" id="PTHR43142">
    <property type="entry name" value="CARBOXYLIC ESTER HYDROLASE"/>
    <property type="match status" value="1"/>
</dbReference>
<dbReference type="GO" id="GO:0052689">
    <property type="term" value="F:carboxylic ester hydrolase activity"/>
    <property type="evidence" value="ECO:0007669"/>
    <property type="project" value="UniProtKB-KW"/>
</dbReference>
<comment type="similarity">
    <text evidence="1 5">Belongs to the type-B carboxylesterase/lipase family.</text>
</comment>
<accession>A0A8S1DT61</accession>
<dbReference type="OrthoDB" id="3200163at2759"/>
<dbReference type="InterPro" id="IPR019826">
    <property type="entry name" value="Carboxylesterase_B_AS"/>
</dbReference>
<proteinExistence type="inferred from homology"/>
<keyword evidence="4" id="KW-0325">Glycoprotein</keyword>
<evidence type="ECO:0000313" key="7">
    <source>
        <dbReference type="EMBL" id="CAB3383498.1"/>
    </source>
</evidence>
<evidence type="ECO:0000256" key="3">
    <source>
        <dbReference type="ARBA" id="ARBA00022801"/>
    </source>
</evidence>
<dbReference type="SUPFAM" id="SSF53474">
    <property type="entry name" value="alpha/beta-Hydrolases"/>
    <property type="match status" value="1"/>
</dbReference>
<gene>
    <name evidence="7" type="ORF">CLODIP_2_CD04858</name>
</gene>
<evidence type="ECO:0000256" key="2">
    <source>
        <dbReference type="ARBA" id="ARBA00022487"/>
    </source>
</evidence>
<name>A0A8S1DT61_9INSE</name>
<evidence type="ECO:0000259" key="6">
    <source>
        <dbReference type="Pfam" id="PF00135"/>
    </source>
</evidence>